<dbReference type="EMBL" id="OEJX01000010">
    <property type="protein sequence ID" value="SOR60560.1"/>
    <property type="molecule type" value="Genomic_DNA"/>
</dbReference>
<evidence type="ECO:0000313" key="1">
    <source>
        <dbReference type="EMBL" id="SOR60560.1"/>
    </source>
</evidence>
<proteinExistence type="predicted"/>
<organism evidence="1 2">
    <name type="scientific">Leptospira interrogans serovar Manilae</name>
    <dbReference type="NCBI Taxonomy" id="214675"/>
    <lineage>
        <taxon>Bacteria</taxon>
        <taxon>Pseudomonadati</taxon>
        <taxon>Spirochaetota</taxon>
        <taxon>Spirochaetia</taxon>
        <taxon>Leptospirales</taxon>
        <taxon>Leptospiraceae</taxon>
        <taxon>Leptospira</taxon>
    </lineage>
</organism>
<protein>
    <submittedName>
        <fullName evidence="1">Uncharacterized protein</fullName>
    </submittedName>
</protein>
<gene>
    <name evidence="1" type="ORF">LMANV2_180031</name>
</gene>
<name>A0AAQ1SMN5_LEPIR</name>
<evidence type="ECO:0000313" key="2">
    <source>
        <dbReference type="Proteomes" id="UP000234460"/>
    </source>
</evidence>
<dbReference type="Proteomes" id="UP000234460">
    <property type="component" value="Chromosome LMANV2"/>
</dbReference>
<accession>A0AAQ1SMN5</accession>
<dbReference type="AlphaFoldDB" id="A0AAQ1SMN5"/>
<comment type="caution">
    <text evidence="1">The sequence shown here is derived from an EMBL/GenBank/DDBJ whole genome shotgun (WGS) entry which is preliminary data.</text>
</comment>
<sequence>MIIIDPYQIRVLHKILDIRIVEKLILYGFSLYGNGRLKRFVNCCYGIFQQFYSIL</sequence>
<reference evidence="1 2" key="1">
    <citation type="submission" date="2017-11" db="EMBL/GenBank/DDBJ databases">
        <authorList>
            <person name="Lechat P."/>
        </authorList>
    </citation>
    <scope>NUCLEOTIDE SEQUENCE [LARGE SCALE GENOMIC DNA]</scope>
    <source>
        <strain evidence="1">L495</strain>
    </source>
</reference>